<feature type="transmembrane region" description="Helical" evidence="1">
    <location>
        <begin position="130"/>
        <end position="152"/>
    </location>
</feature>
<feature type="transmembrane region" description="Helical" evidence="1">
    <location>
        <begin position="68"/>
        <end position="87"/>
    </location>
</feature>
<keyword evidence="1" id="KW-1133">Transmembrane helix</keyword>
<keyword evidence="4" id="KW-1185">Reference proteome</keyword>
<dbReference type="Proteomes" id="UP001634747">
    <property type="component" value="Unassembled WGS sequence"/>
</dbReference>
<evidence type="ECO:0000256" key="1">
    <source>
        <dbReference type="SAM" id="Phobius"/>
    </source>
</evidence>
<dbReference type="RefSeq" id="WP_263412006.1">
    <property type="nucleotide sequence ID" value="NZ_BAABBH010000001.1"/>
</dbReference>
<feature type="transmembrane region" description="Helical" evidence="1">
    <location>
        <begin position="216"/>
        <end position="232"/>
    </location>
</feature>
<gene>
    <name evidence="3" type="ORF">ACK2TP_12160</name>
</gene>
<accession>A0ABW9KL55</accession>
<sequence length="273" mass="29517">MSLFWLRLAVVLYGVAALAVLPAALYDRPRWRLVAVPATVAALLFHFVSLAEVLAAAHRWVPVNASEVQAVLALLLAAAFLLVVAVYGSLTIGVVLLPVVFLLGLLPAFSPGSHELAAPLLRSGWITLHILLLLAAYAALIVCMFSSVLYLLQEKRLKARRPATGLLARIPPLQDLDQISLRSLLIGLPCMTGGLLIGSALAASEYGAVYFRDPKVLLSFAMWLAYVGMIAIRRSAGLRGRRAVWLSSFVFVVMLAVWSANQVSTVHRFAGRP</sequence>
<organism evidence="3 4">
    <name type="scientific">Terriglobus aquaticus</name>
    <dbReference type="NCBI Taxonomy" id="940139"/>
    <lineage>
        <taxon>Bacteria</taxon>
        <taxon>Pseudomonadati</taxon>
        <taxon>Acidobacteriota</taxon>
        <taxon>Terriglobia</taxon>
        <taxon>Terriglobales</taxon>
        <taxon>Acidobacteriaceae</taxon>
        <taxon>Terriglobus</taxon>
    </lineage>
</organism>
<dbReference type="PANTHER" id="PTHR38034">
    <property type="entry name" value="INNER MEMBRANE PROTEIN YPJD"/>
    <property type="match status" value="1"/>
</dbReference>
<feature type="transmembrane region" description="Helical" evidence="1">
    <location>
        <begin position="33"/>
        <end position="56"/>
    </location>
</feature>
<evidence type="ECO:0000259" key="2">
    <source>
        <dbReference type="Pfam" id="PF01578"/>
    </source>
</evidence>
<feature type="transmembrane region" description="Helical" evidence="1">
    <location>
        <begin position="94"/>
        <end position="110"/>
    </location>
</feature>
<name>A0ABW9KL55_9BACT</name>
<feature type="transmembrane region" description="Helical" evidence="1">
    <location>
        <begin position="6"/>
        <end position="26"/>
    </location>
</feature>
<evidence type="ECO:0000313" key="3">
    <source>
        <dbReference type="EMBL" id="MFN2976519.1"/>
    </source>
</evidence>
<feature type="transmembrane region" description="Helical" evidence="1">
    <location>
        <begin position="184"/>
        <end position="204"/>
    </location>
</feature>
<dbReference type="EMBL" id="JBJYXY010000001">
    <property type="protein sequence ID" value="MFN2976519.1"/>
    <property type="molecule type" value="Genomic_DNA"/>
</dbReference>
<dbReference type="InterPro" id="IPR002541">
    <property type="entry name" value="Cyt_c_assembly"/>
</dbReference>
<feature type="transmembrane region" description="Helical" evidence="1">
    <location>
        <begin position="244"/>
        <end position="263"/>
    </location>
</feature>
<dbReference type="Pfam" id="PF01578">
    <property type="entry name" value="Cytochrom_C_asm"/>
    <property type="match status" value="1"/>
</dbReference>
<feature type="domain" description="Cytochrome c assembly protein" evidence="2">
    <location>
        <begin position="66"/>
        <end position="258"/>
    </location>
</feature>
<protein>
    <submittedName>
        <fullName evidence="3">Cytochrome c biogenesis protein</fullName>
    </submittedName>
</protein>
<comment type="caution">
    <text evidence="3">The sequence shown here is derived from an EMBL/GenBank/DDBJ whole genome shotgun (WGS) entry which is preliminary data.</text>
</comment>
<reference evidence="3 4" key="1">
    <citation type="submission" date="2024-12" db="EMBL/GenBank/DDBJ databases">
        <authorList>
            <person name="Lee Y."/>
        </authorList>
    </citation>
    <scope>NUCLEOTIDE SEQUENCE [LARGE SCALE GENOMIC DNA]</scope>
    <source>
        <strain evidence="3 4">03SUJ4</strain>
    </source>
</reference>
<proteinExistence type="predicted"/>
<dbReference type="PANTHER" id="PTHR38034:SF1">
    <property type="entry name" value="INNER MEMBRANE PROTEIN YPJD"/>
    <property type="match status" value="1"/>
</dbReference>
<evidence type="ECO:0000313" key="4">
    <source>
        <dbReference type="Proteomes" id="UP001634747"/>
    </source>
</evidence>
<keyword evidence="1" id="KW-0472">Membrane</keyword>
<dbReference type="InterPro" id="IPR052372">
    <property type="entry name" value="YpjD/HemX"/>
</dbReference>
<keyword evidence="1" id="KW-0812">Transmembrane</keyword>